<protein>
    <submittedName>
        <fullName evidence="2">Alpha/beta hydrolase</fullName>
    </submittedName>
</protein>
<organism evidence="2 3">
    <name type="scientific">Pseudonocardia alaniniphila</name>
    <dbReference type="NCBI Taxonomy" id="75291"/>
    <lineage>
        <taxon>Bacteria</taxon>
        <taxon>Bacillati</taxon>
        <taxon>Actinomycetota</taxon>
        <taxon>Actinomycetes</taxon>
        <taxon>Pseudonocardiales</taxon>
        <taxon>Pseudonocardiaceae</taxon>
        <taxon>Pseudonocardia</taxon>
    </lineage>
</organism>
<reference evidence="2 3" key="1">
    <citation type="submission" date="2022-03" db="EMBL/GenBank/DDBJ databases">
        <title>Pseudonocardia alaer sp. nov., a novel actinomycete isolated from reed forest soil.</title>
        <authorList>
            <person name="Wang L."/>
        </authorList>
    </citation>
    <scope>NUCLEOTIDE SEQUENCE [LARGE SCALE GENOMIC DNA]</scope>
    <source>
        <strain evidence="2 3">Y-16303</strain>
    </source>
</reference>
<comment type="caution">
    <text evidence="2">The sequence shown here is derived from an EMBL/GenBank/DDBJ whole genome shotgun (WGS) entry which is preliminary data.</text>
</comment>
<dbReference type="InterPro" id="IPR000073">
    <property type="entry name" value="AB_hydrolase_1"/>
</dbReference>
<keyword evidence="2" id="KW-0378">Hydrolase</keyword>
<evidence type="ECO:0000313" key="2">
    <source>
        <dbReference type="EMBL" id="MCH6170216.1"/>
    </source>
</evidence>
<dbReference type="PRINTS" id="PR00111">
    <property type="entry name" value="ABHYDROLASE"/>
</dbReference>
<dbReference type="EMBL" id="JAKXMK010000031">
    <property type="protein sequence ID" value="MCH6170216.1"/>
    <property type="molecule type" value="Genomic_DNA"/>
</dbReference>
<dbReference type="Proteomes" id="UP001299970">
    <property type="component" value="Unassembled WGS sequence"/>
</dbReference>
<name>A0ABS9TNY7_9PSEU</name>
<sequence>MLVRTRDGAGLYAEERGSGDPLLLLAGQSSSHLMWGAVIDRFAERHRVLVFDYRGTGRSESPEDGYSTPGFAADAVAVLDAFDVPRAQVYGFSMGGRVAQWVAIDHPDRVGALVLGATTPGDRHGVPRPDWANALLARPDDKAGLDAMMFTPAWLDGRAERPGVCQDWRVGTPPLTQARHYEASQAHDAWDRLPSITAPTLIIHGSDDPTNVPENAFLLAERIPGSTVHIIDGARHGYWEEFSDEAERVVLGFLDRHALERRSPTVGAVDRERGDTGAG</sequence>
<dbReference type="PANTHER" id="PTHR43433">
    <property type="entry name" value="HYDROLASE, ALPHA/BETA FOLD FAMILY PROTEIN"/>
    <property type="match status" value="1"/>
</dbReference>
<dbReference type="PANTHER" id="PTHR43433:SF5">
    <property type="entry name" value="AB HYDROLASE-1 DOMAIN-CONTAINING PROTEIN"/>
    <property type="match status" value="1"/>
</dbReference>
<dbReference type="RefSeq" id="WP_241041029.1">
    <property type="nucleotide sequence ID" value="NZ_BAAAJF010000063.1"/>
</dbReference>
<dbReference type="InterPro" id="IPR050471">
    <property type="entry name" value="AB_hydrolase"/>
</dbReference>
<evidence type="ECO:0000313" key="3">
    <source>
        <dbReference type="Proteomes" id="UP001299970"/>
    </source>
</evidence>
<keyword evidence="3" id="KW-1185">Reference proteome</keyword>
<proteinExistence type="predicted"/>
<dbReference type="InterPro" id="IPR029058">
    <property type="entry name" value="AB_hydrolase_fold"/>
</dbReference>
<dbReference type="SUPFAM" id="SSF53474">
    <property type="entry name" value="alpha/beta-Hydrolases"/>
    <property type="match status" value="1"/>
</dbReference>
<dbReference type="Pfam" id="PF00561">
    <property type="entry name" value="Abhydrolase_1"/>
    <property type="match status" value="1"/>
</dbReference>
<accession>A0ABS9TNY7</accession>
<dbReference type="Gene3D" id="3.40.50.1820">
    <property type="entry name" value="alpha/beta hydrolase"/>
    <property type="match status" value="1"/>
</dbReference>
<feature type="domain" description="AB hydrolase-1" evidence="1">
    <location>
        <begin position="21"/>
        <end position="239"/>
    </location>
</feature>
<gene>
    <name evidence="2" type="ORF">MMF94_31325</name>
</gene>
<evidence type="ECO:0000259" key="1">
    <source>
        <dbReference type="Pfam" id="PF00561"/>
    </source>
</evidence>
<dbReference type="GO" id="GO:0016787">
    <property type="term" value="F:hydrolase activity"/>
    <property type="evidence" value="ECO:0007669"/>
    <property type="project" value="UniProtKB-KW"/>
</dbReference>